<gene>
    <name evidence="4" type="ORF">Bravens_00940</name>
</gene>
<keyword evidence="3" id="KW-0732">Signal</keyword>
<dbReference type="Proteomes" id="UP000243589">
    <property type="component" value="Unassembled WGS sequence"/>
</dbReference>
<evidence type="ECO:0000256" key="2">
    <source>
        <dbReference type="SAM" id="Phobius"/>
    </source>
</evidence>
<keyword evidence="2" id="KW-0472">Membrane</keyword>
<keyword evidence="2" id="KW-1133">Transmembrane helix</keyword>
<reference evidence="4 5" key="1">
    <citation type="submission" date="2016-01" db="EMBL/GenBank/DDBJ databases">
        <title>Use of Whole Genome Sequencing to ascertain that Brevibacterium massiliense (Roux, Raoult 2009) is a later heterotypic synonym of Brevibacterium ravenspurgense (Mages 2008).</title>
        <authorList>
            <person name="Bernier A.-M."/>
            <person name="Burdz T."/>
            <person name="Huynh C."/>
            <person name="Pachecho A.L."/>
            <person name="Wiebe D."/>
            <person name="Bonner C."/>
            <person name="Bernard K."/>
        </authorList>
    </citation>
    <scope>NUCLEOTIDE SEQUENCE [LARGE SCALE GENOMIC DNA]</scope>
    <source>
        <strain evidence="4 5">CCUG56047</strain>
    </source>
</reference>
<keyword evidence="5" id="KW-1185">Reference proteome</keyword>
<feature type="chain" id="PRO_5007562486" evidence="3">
    <location>
        <begin position="25"/>
        <end position="405"/>
    </location>
</feature>
<proteinExistence type="predicted"/>
<evidence type="ECO:0000256" key="3">
    <source>
        <dbReference type="SAM" id="SignalP"/>
    </source>
</evidence>
<keyword evidence="2" id="KW-0812">Transmembrane</keyword>
<evidence type="ECO:0000313" key="5">
    <source>
        <dbReference type="Proteomes" id="UP000243589"/>
    </source>
</evidence>
<feature type="transmembrane region" description="Helical" evidence="2">
    <location>
        <begin position="377"/>
        <end position="400"/>
    </location>
</feature>
<comment type="caution">
    <text evidence="4">The sequence shown here is derived from an EMBL/GenBank/DDBJ whole genome shotgun (WGS) entry which is preliminary data.</text>
</comment>
<feature type="signal peptide" evidence="3">
    <location>
        <begin position="1"/>
        <end position="24"/>
    </location>
</feature>
<dbReference type="RefSeq" id="WP_062020775.1">
    <property type="nucleotide sequence ID" value="NZ_LQQC01000010.1"/>
</dbReference>
<dbReference type="AlphaFoldDB" id="A0A150H743"/>
<accession>A0A150H743</accession>
<organism evidence="4 5">
    <name type="scientific">Brevibacterium ravenspurgense</name>
    <dbReference type="NCBI Taxonomy" id="479117"/>
    <lineage>
        <taxon>Bacteria</taxon>
        <taxon>Bacillati</taxon>
        <taxon>Actinomycetota</taxon>
        <taxon>Actinomycetes</taxon>
        <taxon>Micrococcales</taxon>
        <taxon>Brevibacteriaceae</taxon>
        <taxon>Brevibacterium</taxon>
    </lineage>
</organism>
<dbReference type="EMBL" id="LQQC01000010">
    <property type="protein sequence ID" value="KXZ57909.1"/>
    <property type="molecule type" value="Genomic_DNA"/>
</dbReference>
<sequence>MTMCRWAVAAACALAVLAPGTAAAAEPKGEAQIRVEGKTGGTVEFPAAGRAVLAGDELSFADADALRILGRPVPLTAHWTHGGALEVPVTGPAGVYCIGVRDGERTSPRVEKVLLGQRSALGPEADIECPDSVESLPSVDQPGQPPHEDHPGEPEDQPSSASSEEQSQGENPGEQQPPPQFRATPSWETGTADEKPALPEALPAYAMMCDGDARTIRSGIAEAESATAMGIAADAKQQGEWRTGLPGSPQLQFTAGDADKQIELSEVDGPGSVSLLTIDPVGAEELLAQEGESFSVPAQSTMMPTLSFSQPGQYTLGLRIDGKDTKLNVSVGELRSDKGSAVDAALERCEGAYSLASAAAAPQAVQPQQRQAQRSPLLWLVAGGAFGLGGVLLAVPIGILTRRRR</sequence>
<dbReference type="PATRIC" id="fig|479117.4.peg.940"/>
<feature type="region of interest" description="Disordered" evidence="1">
    <location>
        <begin position="122"/>
        <end position="194"/>
    </location>
</feature>
<evidence type="ECO:0000313" key="4">
    <source>
        <dbReference type="EMBL" id="KXZ57909.1"/>
    </source>
</evidence>
<evidence type="ECO:0000256" key="1">
    <source>
        <dbReference type="SAM" id="MobiDB-lite"/>
    </source>
</evidence>
<name>A0A150H743_9MICO</name>
<protein>
    <submittedName>
        <fullName evidence="4">Uncharacterized protein</fullName>
    </submittedName>
</protein>
<feature type="compositionally biased region" description="Low complexity" evidence="1">
    <location>
        <begin position="157"/>
        <end position="174"/>
    </location>
</feature>